<dbReference type="CDD" id="cd02440">
    <property type="entry name" value="AdoMet_MTases"/>
    <property type="match status" value="1"/>
</dbReference>
<keyword evidence="3" id="KW-0489">Methyltransferase</keyword>
<dbReference type="Pfam" id="PF13649">
    <property type="entry name" value="Methyltransf_25"/>
    <property type="match status" value="1"/>
</dbReference>
<proteinExistence type="predicted"/>
<dbReference type="PANTHER" id="PTHR43861">
    <property type="entry name" value="TRANS-ACONITATE 2-METHYLTRANSFERASE-RELATED"/>
    <property type="match status" value="1"/>
</dbReference>
<keyword evidence="1 3" id="KW-0808">Transferase</keyword>
<dbReference type="OrthoDB" id="9786503at2"/>
<evidence type="ECO:0000313" key="4">
    <source>
        <dbReference type="Proteomes" id="UP000239297"/>
    </source>
</evidence>
<organism evidence="3 4">
    <name type="scientific">Arthrobacter pityocampae</name>
    <dbReference type="NCBI Taxonomy" id="547334"/>
    <lineage>
        <taxon>Bacteria</taxon>
        <taxon>Bacillati</taxon>
        <taxon>Actinomycetota</taxon>
        <taxon>Actinomycetes</taxon>
        <taxon>Micrococcales</taxon>
        <taxon>Micrococcaceae</taxon>
        <taxon>Arthrobacter</taxon>
    </lineage>
</organism>
<gene>
    <name evidence="3" type="ORF">C4K88_09575</name>
</gene>
<evidence type="ECO:0000313" key="3">
    <source>
        <dbReference type="EMBL" id="PPB48975.1"/>
    </source>
</evidence>
<comment type="caution">
    <text evidence="3">The sequence shown here is derived from an EMBL/GenBank/DDBJ whole genome shotgun (WGS) entry which is preliminary data.</text>
</comment>
<evidence type="ECO:0000256" key="1">
    <source>
        <dbReference type="ARBA" id="ARBA00022679"/>
    </source>
</evidence>
<dbReference type="EMBL" id="PRKW01000004">
    <property type="protein sequence ID" value="PPB48975.1"/>
    <property type="molecule type" value="Genomic_DNA"/>
</dbReference>
<dbReference type="AlphaFoldDB" id="A0A2S5IWP3"/>
<sequence>MSAEYTQEFWDDRYRQHAARIWSGNPNRQLVAAAEDLPPGRALDVGCGEGADAVWLAARGWTVLGIDVSEVALSRARAHAGEYEGTIADRLRWRQVDLLASPELPGGQDLVSVQFMHLPDPDRSRIFRQLAALVGVGGTLLIVGHDPSDRHAGVGRPPHAEVFYTPEQLAALLDDSWDIRACESRPRTQRTADGHDVPIRDAVLQAVRLR</sequence>
<evidence type="ECO:0000259" key="2">
    <source>
        <dbReference type="Pfam" id="PF13649"/>
    </source>
</evidence>
<dbReference type="GO" id="GO:0008168">
    <property type="term" value="F:methyltransferase activity"/>
    <property type="evidence" value="ECO:0007669"/>
    <property type="project" value="UniProtKB-KW"/>
</dbReference>
<dbReference type="PANTHER" id="PTHR43861:SF3">
    <property type="entry name" value="PUTATIVE (AFU_ORTHOLOGUE AFUA_2G14390)-RELATED"/>
    <property type="match status" value="1"/>
</dbReference>
<dbReference type="SUPFAM" id="SSF53335">
    <property type="entry name" value="S-adenosyl-L-methionine-dependent methyltransferases"/>
    <property type="match status" value="1"/>
</dbReference>
<keyword evidence="4" id="KW-1185">Reference proteome</keyword>
<protein>
    <submittedName>
        <fullName evidence="3">SAM-dependent methyltransferase</fullName>
    </submittedName>
</protein>
<dbReference type="InterPro" id="IPR029063">
    <property type="entry name" value="SAM-dependent_MTases_sf"/>
</dbReference>
<dbReference type="RefSeq" id="WP_104121417.1">
    <property type="nucleotide sequence ID" value="NZ_PRKW01000004.1"/>
</dbReference>
<reference evidence="3 4" key="1">
    <citation type="journal article" date="2014" name="Int. J. Syst. Evol. Microbiol.">
        <title>Arthrobacter pityocampae sp. nov., isolated from Thaumetopoea pityocampa (Lep., Thaumetopoeidae).</title>
        <authorList>
            <person name="Ince I.A."/>
            <person name="Demirbag Z."/>
            <person name="Kati H."/>
        </authorList>
    </citation>
    <scope>NUCLEOTIDE SEQUENCE [LARGE SCALE GENOMIC DNA]</scope>
    <source>
        <strain evidence="3 4">Tp2</strain>
    </source>
</reference>
<dbReference type="GO" id="GO:0032259">
    <property type="term" value="P:methylation"/>
    <property type="evidence" value="ECO:0007669"/>
    <property type="project" value="UniProtKB-KW"/>
</dbReference>
<dbReference type="Proteomes" id="UP000239297">
    <property type="component" value="Unassembled WGS sequence"/>
</dbReference>
<dbReference type="InterPro" id="IPR041698">
    <property type="entry name" value="Methyltransf_25"/>
</dbReference>
<name>A0A2S5IWP3_9MICC</name>
<feature type="domain" description="Methyltransferase" evidence="2">
    <location>
        <begin position="43"/>
        <end position="138"/>
    </location>
</feature>
<accession>A0A2S5IWP3</accession>
<dbReference type="Gene3D" id="3.40.50.150">
    <property type="entry name" value="Vaccinia Virus protein VP39"/>
    <property type="match status" value="1"/>
</dbReference>